<feature type="domain" description="N-acetyltransferase" evidence="3">
    <location>
        <begin position="1"/>
        <end position="150"/>
    </location>
</feature>
<dbReference type="RefSeq" id="WP_183911123.1">
    <property type="nucleotide sequence ID" value="NZ_JACHXZ010000004.1"/>
</dbReference>
<evidence type="ECO:0000256" key="1">
    <source>
        <dbReference type="ARBA" id="ARBA00022679"/>
    </source>
</evidence>
<keyword evidence="5" id="KW-1185">Reference proteome</keyword>
<protein>
    <submittedName>
        <fullName evidence="4">GNAT superfamily N-acetyltransferase</fullName>
    </submittedName>
</protein>
<dbReference type="PANTHER" id="PTHR43877">
    <property type="entry name" value="AMINOALKYLPHOSPHONATE N-ACETYLTRANSFERASE-RELATED-RELATED"/>
    <property type="match status" value="1"/>
</dbReference>
<dbReference type="EMBL" id="JACHXZ010000004">
    <property type="protein sequence ID" value="MBB3169623.1"/>
    <property type="molecule type" value="Genomic_DNA"/>
</dbReference>
<name>A0A839UPD4_9GAMM</name>
<dbReference type="GO" id="GO:0016747">
    <property type="term" value="F:acyltransferase activity, transferring groups other than amino-acyl groups"/>
    <property type="evidence" value="ECO:0007669"/>
    <property type="project" value="InterPro"/>
</dbReference>
<dbReference type="InterPro" id="IPR050832">
    <property type="entry name" value="Bact_Acetyltransf"/>
</dbReference>
<dbReference type="Gene3D" id="3.40.630.30">
    <property type="match status" value="1"/>
</dbReference>
<dbReference type="PROSITE" id="PS51186">
    <property type="entry name" value="GNAT"/>
    <property type="match status" value="1"/>
</dbReference>
<dbReference type="InterPro" id="IPR000182">
    <property type="entry name" value="GNAT_dom"/>
</dbReference>
<accession>A0A839UPD4</accession>
<dbReference type="AlphaFoldDB" id="A0A839UPD4"/>
<dbReference type="InterPro" id="IPR016181">
    <property type="entry name" value="Acyl_CoA_acyltransferase"/>
</dbReference>
<gene>
    <name evidence="4" type="ORF">FHS30_002836</name>
</gene>
<sequence length="150" mass="16804">MDIRVNVAADFERFSALNRAWIEAHFTLEASDRKVLERPEVIVEQGGYILTLVDEGEVLGCCALLKNGIDSFELAKMAVDPAHQGRGLSHQLMTASIDLARELNAVRLDLLTSSRLERALALYRKHGFTVLPQRCHPDYARCDVIMQLAL</sequence>
<dbReference type="SUPFAM" id="SSF55729">
    <property type="entry name" value="Acyl-CoA N-acyltransferases (Nat)"/>
    <property type="match status" value="1"/>
</dbReference>
<proteinExistence type="predicted"/>
<dbReference type="Proteomes" id="UP000559987">
    <property type="component" value="Unassembled WGS sequence"/>
</dbReference>
<dbReference type="PANTHER" id="PTHR43877:SF2">
    <property type="entry name" value="AMINOALKYLPHOSPHONATE N-ACETYLTRANSFERASE-RELATED"/>
    <property type="match status" value="1"/>
</dbReference>
<reference evidence="4 5" key="1">
    <citation type="submission" date="2020-08" db="EMBL/GenBank/DDBJ databases">
        <title>Genomic Encyclopedia of Type Strains, Phase III (KMG-III): the genomes of soil and plant-associated and newly described type strains.</title>
        <authorList>
            <person name="Whitman W."/>
        </authorList>
    </citation>
    <scope>NUCLEOTIDE SEQUENCE [LARGE SCALE GENOMIC DNA]</scope>
    <source>
        <strain evidence="4 5">CECT 8571</strain>
    </source>
</reference>
<evidence type="ECO:0000256" key="2">
    <source>
        <dbReference type="ARBA" id="ARBA00023315"/>
    </source>
</evidence>
<evidence type="ECO:0000313" key="4">
    <source>
        <dbReference type="EMBL" id="MBB3169623.1"/>
    </source>
</evidence>
<organism evidence="4 5">
    <name type="scientific">Simiduia aestuariiviva</name>
    <dbReference type="NCBI Taxonomy" id="1510459"/>
    <lineage>
        <taxon>Bacteria</taxon>
        <taxon>Pseudomonadati</taxon>
        <taxon>Pseudomonadota</taxon>
        <taxon>Gammaproteobacteria</taxon>
        <taxon>Cellvibrionales</taxon>
        <taxon>Cellvibrionaceae</taxon>
        <taxon>Simiduia</taxon>
    </lineage>
</organism>
<keyword evidence="1 4" id="KW-0808">Transferase</keyword>
<comment type="caution">
    <text evidence="4">The sequence shown here is derived from an EMBL/GenBank/DDBJ whole genome shotgun (WGS) entry which is preliminary data.</text>
</comment>
<evidence type="ECO:0000259" key="3">
    <source>
        <dbReference type="PROSITE" id="PS51186"/>
    </source>
</evidence>
<dbReference type="CDD" id="cd04301">
    <property type="entry name" value="NAT_SF"/>
    <property type="match status" value="1"/>
</dbReference>
<keyword evidence="2" id="KW-0012">Acyltransferase</keyword>
<evidence type="ECO:0000313" key="5">
    <source>
        <dbReference type="Proteomes" id="UP000559987"/>
    </source>
</evidence>
<dbReference type="Pfam" id="PF00583">
    <property type="entry name" value="Acetyltransf_1"/>
    <property type="match status" value="1"/>
</dbReference>